<evidence type="ECO:0000313" key="2">
    <source>
        <dbReference type="EMBL" id="KAG8083983.1"/>
    </source>
</evidence>
<proteinExistence type="predicted"/>
<reference evidence="2" key="1">
    <citation type="journal article" date="2021" name="bioRxiv">
        <title>Whole Genome Assembly and Annotation of Northern Wild Rice, Zizania palustris L., Supports a Whole Genome Duplication in the Zizania Genus.</title>
        <authorList>
            <person name="Haas M."/>
            <person name="Kono T."/>
            <person name="Macchietto M."/>
            <person name="Millas R."/>
            <person name="McGilp L."/>
            <person name="Shao M."/>
            <person name="Duquette J."/>
            <person name="Hirsch C.N."/>
            <person name="Kimball J."/>
        </authorList>
    </citation>
    <scope>NUCLEOTIDE SEQUENCE</scope>
    <source>
        <tissue evidence="2">Fresh leaf tissue</tissue>
    </source>
</reference>
<accession>A0A8J5SZB3</accession>
<sequence>MLPYPGDARGSPPPSYAAPCSSVSSLSASAAPFTVHCPPALTDPRSPNPGRDLPTAPSIYAAGDWGNASWMEPPVTYMAPVATPPAYKGEAPEGAPYGIFSGTHFGNFLRSESSQLTSAKCPGTWQGSSEVLSSGFGPSVFSQQHNAFVGKSEDTKPYPMQQDLYQCPIYAPYEKYVTQLLSCSTEGQPPILCRPSANSSEVAEQTFPVMNKNTGESSSSFSSYMNPCRINLDYFDSMWNEQKDLRHQTTDKHHGNWSGSMSNTAVGGSHLLNSLGADHHDGRCLGNGRPMQESLEMKYDWGTFNSKLSPSEVGYVPPLEFSSELPEVNNPTVDSPCWKGAPVAYHPSFGIMKNADTPHSVKVAGSYNSSHQIEKAPEWSLKYPELFSKQHEISASECDHLKTFNLTVTRKNSEDHKEVPPVSVGDVGNYFPEEQHARGQKCYNSGEDFKNMITVTVGRQERPLPASKAKLLGEHSANDIVNMTEKLIKKVPNPLGSAPRVSIDSPSESLSVNVSSQAAGPEESTQLHILTKGGQEQSHYYSASVGNMLKTSCESISKTRAVFLKQMYDLSVMILSTCNGGSSLQEYEEDLLQSVIQNLSASSRRSKAENMSGARNNLLMAMPEHSVVENTSKLKTFISQALAKLGEDKMLDDTDVSQLSIYKNLWIEAEASVCKLKYELQLARVKLATMKSHNNTQQVPVDSLEGNTDSISVIPNSKPENRAKESSACPVSLHYHGGDSGDMQPPAVNRSIIDGVDADVFARLEILRSCVDNVSSFGENNCKEQEQANKKQCRVEDAVMARLRVLNSRPDNTTSLKQENNHLLDVSTRADTIDDVVMSRLRILKFRPDNIPLWVKKAASMSHTLAQTYQMRLIRRLCLD</sequence>
<dbReference type="AlphaFoldDB" id="A0A8J5SZB3"/>
<evidence type="ECO:0000313" key="3">
    <source>
        <dbReference type="Proteomes" id="UP000729402"/>
    </source>
</evidence>
<keyword evidence="3" id="KW-1185">Reference proteome</keyword>
<feature type="region of interest" description="Disordered" evidence="1">
    <location>
        <begin position="1"/>
        <end position="22"/>
    </location>
</feature>
<dbReference type="OrthoDB" id="611935at2759"/>
<dbReference type="PANTHER" id="PTHR34361">
    <property type="entry name" value="OS08G0157800 PROTEIN"/>
    <property type="match status" value="1"/>
</dbReference>
<gene>
    <name evidence="2" type="ORF">GUJ93_ZPchr0010g9158</name>
</gene>
<name>A0A8J5SZB3_ZIZPA</name>
<dbReference type="Proteomes" id="UP000729402">
    <property type="component" value="Unassembled WGS sequence"/>
</dbReference>
<dbReference type="PANTHER" id="PTHR34361:SF10">
    <property type="entry name" value="EXPRESSED PROTEIN"/>
    <property type="match status" value="1"/>
</dbReference>
<reference evidence="2" key="2">
    <citation type="submission" date="2021-02" db="EMBL/GenBank/DDBJ databases">
        <authorList>
            <person name="Kimball J.A."/>
            <person name="Haas M.W."/>
            <person name="Macchietto M."/>
            <person name="Kono T."/>
            <person name="Duquette J."/>
            <person name="Shao M."/>
        </authorList>
    </citation>
    <scope>NUCLEOTIDE SEQUENCE</scope>
    <source>
        <tissue evidence="2">Fresh leaf tissue</tissue>
    </source>
</reference>
<organism evidence="2 3">
    <name type="scientific">Zizania palustris</name>
    <name type="common">Northern wild rice</name>
    <dbReference type="NCBI Taxonomy" id="103762"/>
    <lineage>
        <taxon>Eukaryota</taxon>
        <taxon>Viridiplantae</taxon>
        <taxon>Streptophyta</taxon>
        <taxon>Embryophyta</taxon>
        <taxon>Tracheophyta</taxon>
        <taxon>Spermatophyta</taxon>
        <taxon>Magnoliopsida</taxon>
        <taxon>Liliopsida</taxon>
        <taxon>Poales</taxon>
        <taxon>Poaceae</taxon>
        <taxon>BOP clade</taxon>
        <taxon>Oryzoideae</taxon>
        <taxon>Oryzeae</taxon>
        <taxon>Zizaniinae</taxon>
        <taxon>Zizania</taxon>
    </lineage>
</organism>
<protein>
    <submittedName>
        <fullName evidence="2">Uncharacterized protein</fullName>
    </submittedName>
</protein>
<evidence type="ECO:0000256" key="1">
    <source>
        <dbReference type="SAM" id="MobiDB-lite"/>
    </source>
</evidence>
<dbReference type="EMBL" id="JAAALK010000082">
    <property type="protein sequence ID" value="KAG8083983.1"/>
    <property type="molecule type" value="Genomic_DNA"/>
</dbReference>
<comment type="caution">
    <text evidence="2">The sequence shown here is derived from an EMBL/GenBank/DDBJ whole genome shotgun (WGS) entry which is preliminary data.</text>
</comment>